<evidence type="ECO:0000256" key="1">
    <source>
        <dbReference type="SAM" id="MobiDB-lite"/>
    </source>
</evidence>
<evidence type="ECO:0000313" key="2">
    <source>
        <dbReference type="EMBL" id="MBB5808325.1"/>
    </source>
</evidence>
<sequence length="192" mass="20689">MTSTKRDLAAENAFSSNSKDIIVVVDATQVGGNSDQKNIVKYQGFNLNQNASEKIDPVVTALFLVEGSQEVHVFEAAPVDMQGTQVHAPVPPQVRGTGITWLEDDMGNRSNVIRVLDDWPASEMADTVRTGRPAVRLVRPRRTATGRCRAMPDRDEGVRRSGRNPFTTTSGGSAGGSDRVRGCAGVRGLDSH</sequence>
<comment type="caution">
    <text evidence="2">The sequence shown here is derived from an EMBL/GenBank/DDBJ whole genome shotgun (WGS) entry which is preliminary data.</text>
</comment>
<accession>A0A7W9HU78</accession>
<gene>
    <name evidence="2" type="ORF">F4560_008093</name>
</gene>
<reference evidence="2 3" key="1">
    <citation type="submission" date="2020-08" db="EMBL/GenBank/DDBJ databases">
        <title>Sequencing the genomes of 1000 actinobacteria strains.</title>
        <authorList>
            <person name="Klenk H.-P."/>
        </authorList>
    </citation>
    <scope>NUCLEOTIDE SEQUENCE [LARGE SCALE GENOMIC DNA]</scope>
    <source>
        <strain evidence="2 3">DSM 45486</strain>
    </source>
</reference>
<dbReference type="AlphaFoldDB" id="A0A7W9HU78"/>
<organism evidence="2 3">
    <name type="scientific">Saccharothrix ecbatanensis</name>
    <dbReference type="NCBI Taxonomy" id="1105145"/>
    <lineage>
        <taxon>Bacteria</taxon>
        <taxon>Bacillati</taxon>
        <taxon>Actinomycetota</taxon>
        <taxon>Actinomycetes</taxon>
        <taxon>Pseudonocardiales</taxon>
        <taxon>Pseudonocardiaceae</taxon>
        <taxon>Saccharothrix</taxon>
    </lineage>
</organism>
<proteinExistence type="predicted"/>
<evidence type="ECO:0000313" key="3">
    <source>
        <dbReference type="Proteomes" id="UP000552097"/>
    </source>
</evidence>
<name>A0A7W9HU78_9PSEU</name>
<dbReference type="EMBL" id="JACHMO010000001">
    <property type="protein sequence ID" value="MBB5808325.1"/>
    <property type="molecule type" value="Genomic_DNA"/>
</dbReference>
<protein>
    <submittedName>
        <fullName evidence="2">Uncharacterized protein</fullName>
    </submittedName>
</protein>
<dbReference type="Proteomes" id="UP000552097">
    <property type="component" value="Unassembled WGS sequence"/>
</dbReference>
<keyword evidence="3" id="KW-1185">Reference proteome</keyword>
<feature type="region of interest" description="Disordered" evidence="1">
    <location>
        <begin position="152"/>
        <end position="192"/>
    </location>
</feature>